<dbReference type="InterPro" id="IPR003010">
    <property type="entry name" value="C-N_Hydrolase"/>
</dbReference>
<sequence>MKISLIQMNSQPDRRANLRQAQALMLKAVKEEVPDMIVLPEHFDWSGGTAAEKLAAADYMPGGAAYRMAQEFACRHGLWLHAGSMLERVPGEERIYNTTVVFDPEGREVGRYRKIHLFDIVAPDGKAYRESTTVAPGHDLFVYEAGGFRIGAAICYDLRFSRLFDQLAENKVDVVILPAAFTMQTGKDHWEVLCRARAIEFQVYFAACGQWGSYLAAGGEARQCFGNSLICDPWGQVIARASDGTGSATARLDSQRINDVRRLIPMARHRQQFPSAASRAGLGETPGPTAQHLVVEHAACDGLCSTCRSKTDLPASCE</sequence>
<gene>
    <name evidence="3" type="ORF">AGR7A_pAt20106</name>
</gene>
<name>A0A1S7U8D4_9HYPH</name>
<dbReference type="PANTHER" id="PTHR23088">
    <property type="entry name" value="NITRILASE-RELATED"/>
    <property type="match status" value="1"/>
</dbReference>
<dbReference type="PANTHER" id="PTHR23088:SF27">
    <property type="entry name" value="DEAMINATED GLUTATHIONE AMIDASE"/>
    <property type="match status" value="1"/>
</dbReference>
<dbReference type="SUPFAM" id="SSF56317">
    <property type="entry name" value="Carbon-nitrogen hydrolase"/>
    <property type="match status" value="1"/>
</dbReference>
<dbReference type="GO" id="GO:0016811">
    <property type="term" value="F:hydrolase activity, acting on carbon-nitrogen (but not peptide) bonds, in linear amides"/>
    <property type="evidence" value="ECO:0007669"/>
    <property type="project" value="InterPro"/>
</dbReference>
<dbReference type="InterPro" id="IPR036526">
    <property type="entry name" value="C-N_Hydrolase_sf"/>
</dbReference>
<accession>A0A1S7U8D4</accession>
<comment type="caution">
    <text evidence="3">The sequence shown here is derived from an EMBL/GenBank/DDBJ whole genome shotgun (WGS) entry which is preliminary data.</text>
</comment>
<dbReference type="EMBL" id="FCNP01000049">
    <property type="protein sequence ID" value="CVI63129.1"/>
    <property type="molecule type" value="Genomic_DNA"/>
</dbReference>
<dbReference type="AlphaFoldDB" id="A0A1S7U8D4"/>
<dbReference type="PROSITE" id="PS50263">
    <property type="entry name" value="CN_HYDROLASE"/>
    <property type="match status" value="1"/>
</dbReference>
<dbReference type="RefSeq" id="WP_080855080.1">
    <property type="nucleotide sequence ID" value="NZ_LT009777.1"/>
</dbReference>
<organism evidence="3 4">
    <name type="scientific">Agrobacterium deltaense NCPPB 1641</name>
    <dbReference type="NCBI Taxonomy" id="1183425"/>
    <lineage>
        <taxon>Bacteria</taxon>
        <taxon>Pseudomonadati</taxon>
        <taxon>Pseudomonadota</taxon>
        <taxon>Alphaproteobacteria</taxon>
        <taxon>Hyphomicrobiales</taxon>
        <taxon>Rhizobiaceae</taxon>
        <taxon>Rhizobium/Agrobacterium group</taxon>
        <taxon>Agrobacterium</taxon>
    </lineage>
</organism>
<evidence type="ECO:0000259" key="2">
    <source>
        <dbReference type="PROSITE" id="PS50263"/>
    </source>
</evidence>
<dbReference type="CDD" id="cd07572">
    <property type="entry name" value="nit"/>
    <property type="match status" value="1"/>
</dbReference>
<dbReference type="Pfam" id="PF00795">
    <property type="entry name" value="CN_hydrolase"/>
    <property type="match status" value="1"/>
</dbReference>
<evidence type="ECO:0000313" key="4">
    <source>
        <dbReference type="Proteomes" id="UP000192140"/>
    </source>
</evidence>
<dbReference type="GO" id="GO:0016746">
    <property type="term" value="F:acyltransferase activity"/>
    <property type="evidence" value="ECO:0007669"/>
    <property type="project" value="UniProtKB-KW"/>
</dbReference>
<dbReference type="Gene3D" id="3.60.110.10">
    <property type="entry name" value="Carbon-nitrogen hydrolase"/>
    <property type="match status" value="1"/>
</dbReference>
<evidence type="ECO:0000256" key="1">
    <source>
        <dbReference type="ARBA" id="ARBA00022801"/>
    </source>
</evidence>
<feature type="domain" description="CN hydrolase" evidence="2">
    <location>
        <begin position="1"/>
        <end position="254"/>
    </location>
</feature>
<keyword evidence="1" id="KW-0378">Hydrolase</keyword>
<keyword evidence="4" id="KW-1185">Reference proteome</keyword>
<dbReference type="InterPro" id="IPR045254">
    <property type="entry name" value="Nit1/2_C-N_Hydrolase"/>
</dbReference>
<dbReference type="Proteomes" id="UP000192140">
    <property type="component" value="Unassembled WGS sequence"/>
</dbReference>
<proteinExistence type="predicted"/>
<protein>
    <submittedName>
        <fullName evidence="3">Nitrilase/cyanide hydratase and apolipoprotein N-acyltransferase</fullName>
    </submittedName>
</protein>
<evidence type="ECO:0000313" key="3">
    <source>
        <dbReference type="EMBL" id="CVI63129.1"/>
    </source>
</evidence>
<reference evidence="3" key="1">
    <citation type="submission" date="2016-01" db="EMBL/GenBank/DDBJ databases">
        <authorList>
            <person name="Regsiter A."/>
            <person name="william w."/>
        </authorList>
    </citation>
    <scope>NUCLEOTIDE SEQUENCE</scope>
    <source>
        <strain evidence="3">NCPPB 1641</strain>
    </source>
</reference>